<dbReference type="GO" id="GO:0004553">
    <property type="term" value="F:hydrolase activity, hydrolyzing O-glycosyl compounds"/>
    <property type="evidence" value="ECO:0007669"/>
    <property type="project" value="UniProtKB-ARBA"/>
</dbReference>
<organism evidence="1 2">
    <name type="scientific">Bacteroides uniformis</name>
    <dbReference type="NCBI Taxonomy" id="820"/>
    <lineage>
        <taxon>Bacteria</taxon>
        <taxon>Pseudomonadati</taxon>
        <taxon>Bacteroidota</taxon>
        <taxon>Bacteroidia</taxon>
        <taxon>Bacteroidales</taxon>
        <taxon>Bacteroidaceae</taxon>
        <taxon>Bacteroides</taxon>
    </lineage>
</organism>
<accession>A0A174RI09</accession>
<gene>
    <name evidence="1" type="ORF">ERS852510_02435</name>
</gene>
<dbReference type="Gene3D" id="2.60.120.200">
    <property type="match status" value="1"/>
</dbReference>
<proteinExistence type="predicted"/>
<dbReference type="GO" id="GO:0005975">
    <property type="term" value="P:carbohydrate metabolic process"/>
    <property type="evidence" value="ECO:0007669"/>
    <property type="project" value="UniProtKB-ARBA"/>
</dbReference>
<dbReference type="AlphaFoldDB" id="A0A174RI09"/>
<dbReference type="EMBL" id="CZAO01000011">
    <property type="protein sequence ID" value="CUP82855.1"/>
    <property type="molecule type" value="Genomic_DNA"/>
</dbReference>
<dbReference type="Proteomes" id="UP000095766">
    <property type="component" value="Unassembled WGS sequence"/>
</dbReference>
<dbReference type="InterPro" id="IPR013320">
    <property type="entry name" value="ConA-like_dom_sf"/>
</dbReference>
<reference evidence="1 2" key="1">
    <citation type="submission" date="2015-09" db="EMBL/GenBank/DDBJ databases">
        <authorList>
            <consortium name="Pathogen Informatics"/>
        </authorList>
    </citation>
    <scope>NUCLEOTIDE SEQUENCE [LARGE SCALE GENOMIC DNA]</scope>
    <source>
        <strain evidence="1 2">2789STDY5834898</strain>
    </source>
</reference>
<name>A0A174RI09_BACUN</name>
<dbReference type="SUPFAM" id="SSF49899">
    <property type="entry name" value="Concanavalin A-like lectins/glucanases"/>
    <property type="match status" value="1"/>
</dbReference>
<protein>
    <submittedName>
        <fullName evidence="1">Uncharacterized protein</fullName>
    </submittedName>
</protein>
<evidence type="ECO:0000313" key="2">
    <source>
        <dbReference type="Proteomes" id="UP000095766"/>
    </source>
</evidence>
<dbReference type="RefSeq" id="WP_057253419.1">
    <property type="nucleotide sequence ID" value="NZ_CZAO01000011.1"/>
</dbReference>
<sequence length="292" mass="33171">MTENETIPGAFKALITGYGIIGLDYAYIPATSVPELSLKGDKPFTIFTTICFKNTQNGSILEQKDMFQMGIMDGLLYVAAIDWCVIKFSEYKVAEFVTDHWYSIAIVYDGKILSAWLEGEKKDSFKCKAPYKGKAEKELCIGKRLDAYFKNFLIFDRALFGNEISSLTSGEETLQKESLVWFDFSKYGRKSQSPNGIKITMKYLGRIVIVYPSRQFRFTIDRRYQNIEQMLNELFETSKTVNFTGRIGYKPEAGTHHLAGRVSLGTSKPIMCEVEGEIVTVWESIDIAQTNL</sequence>
<evidence type="ECO:0000313" key="1">
    <source>
        <dbReference type="EMBL" id="CUP82855.1"/>
    </source>
</evidence>